<dbReference type="CDD" id="cd15482">
    <property type="entry name" value="Sialidase_non-viral"/>
    <property type="match status" value="1"/>
</dbReference>
<evidence type="ECO:0000313" key="2">
    <source>
        <dbReference type="EMBL" id="KEZ78195.1"/>
    </source>
</evidence>
<dbReference type="SUPFAM" id="SSF110296">
    <property type="entry name" value="Oligoxyloglucan reducing end-specific cellobiohydrolase"/>
    <property type="match status" value="1"/>
</dbReference>
<dbReference type="eggNOG" id="COG0823">
    <property type="taxonomic scope" value="Bacteria"/>
</dbReference>
<name>A0A084INB1_SALHC</name>
<dbReference type="RefSeq" id="WP_037335663.1">
    <property type="nucleotide sequence ID" value="NZ_APNK01000006.1"/>
</dbReference>
<dbReference type="EMBL" id="APNK01000006">
    <property type="protein sequence ID" value="KEZ78195.1"/>
    <property type="molecule type" value="Genomic_DNA"/>
</dbReference>
<dbReference type="OrthoDB" id="5664384at2"/>
<keyword evidence="1" id="KW-0812">Transmembrane</keyword>
<organism evidence="2 3">
    <name type="scientific">Salinisphaera hydrothermalis (strain C41B8)</name>
    <dbReference type="NCBI Taxonomy" id="1304275"/>
    <lineage>
        <taxon>Bacteria</taxon>
        <taxon>Pseudomonadati</taxon>
        <taxon>Pseudomonadota</taxon>
        <taxon>Gammaproteobacteria</taxon>
        <taxon>Salinisphaerales</taxon>
        <taxon>Salinisphaeraceae</taxon>
        <taxon>Salinisphaera</taxon>
    </lineage>
</organism>
<protein>
    <submittedName>
        <fullName evidence="2">Uncharacterized protein</fullName>
    </submittedName>
</protein>
<reference evidence="2 3" key="1">
    <citation type="submission" date="2013-03" db="EMBL/GenBank/DDBJ databases">
        <title>Salinisphaera hydrothermalis C41B8 Genome Sequencing.</title>
        <authorList>
            <person name="Li C."/>
            <person name="Lai Q."/>
            <person name="Shao Z."/>
        </authorList>
    </citation>
    <scope>NUCLEOTIDE SEQUENCE [LARGE SCALE GENOMIC DNA]</scope>
    <source>
        <strain evidence="2 3">C41B8</strain>
    </source>
</reference>
<accession>A0A084INB1</accession>
<dbReference type="STRING" id="1304275.C41B8_06407"/>
<evidence type="ECO:0000256" key="1">
    <source>
        <dbReference type="SAM" id="Phobius"/>
    </source>
</evidence>
<comment type="caution">
    <text evidence="2">The sequence shown here is derived from an EMBL/GenBank/DDBJ whole genome shotgun (WGS) entry which is preliminary data.</text>
</comment>
<proteinExistence type="predicted"/>
<feature type="transmembrane region" description="Helical" evidence="1">
    <location>
        <begin position="6"/>
        <end position="26"/>
    </location>
</feature>
<keyword evidence="3" id="KW-1185">Reference proteome</keyword>
<keyword evidence="1" id="KW-0472">Membrane</keyword>
<dbReference type="Proteomes" id="UP000028302">
    <property type="component" value="Unassembled WGS sequence"/>
</dbReference>
<evidence type="ECO:0000313" key="3">
    <source>
        <dbReference type="Proteomes" id="UP000028302"/>
    </source>
</evidence>
<dbReference type="Gene3D" id="2.130.10.10">
    <property type="entry name" value="YVTN repeat-like/Quinoprotein amine dehydrogenase"/>
    <property type="match status" value="1"/>
</dbReference>
<dbReference type="InterPro" id="IPR015943">
    <property type="entry name" value="WD40/YVTN_repeat-like_dom_sf"/>
</dbReference>
<keyword evidence="1" id="KW-1133">Transmembrane helix</keyword>
<dbReference type="AlphaFoldDB" id="A0A084INB1"/>
<sequence length="425" mass="48364">MVPTWIRPWLLAALFSYGVFAMYWYFMAGFAHGWQYGDRRMLDTRLAEPVDWDSLEAAAAGDDSLLTVNSHGRDPEAESCMQAGDCQTQCQAAGQVTAGPDQPVLNCLVRPPKIDPNDRQQQIERLIRRSHPKGLTYVLRRHDRQLAVVARLQGEAEALACGASGRCYLVAELPNLSDNTVFVSDDFGQHWRLAAQQTLKKAYTPKIVAIDGERVWLKGFKRLYRSSDGGRHWQVLIDTDRVMAYHPELLTSSLYNDNMTDHFDWYMDDSGRLYAVTGGQYRRAPNTVMYQIDADSGELLAATKYDGAFIDIERSPTGALFGIFRSNTPERYTLYRLRAGELQPLVETGNERMSSLRAGGRLLMFNRGQNDGEFIALSRDGGRHWRPMNTFYFDQRMLFDPTGGGFLHIGYKNRGTQYPYHWQQP</sequence>
<gene>
    <name evidence="2" type="ORF">C41B8_06407</name>
</gene>